<proteinExistence type="predicted"/>
<keyword evidence="3" id="KW-1185">Reference proteome</keyword>
<name>A0A3P7J1Q3_STRVU</name>
<dbReference type="Proteomes" id="UP000270094">
    <property type="component" value="Unassembled WGS sequence"/>
</dbReference>
<dbReference type="OrthoDB" id="427886at2759"/>
<feature type="compositionally biased region" description="Basic and acidic residues" evidence="1">
    <location>
        <begin position="39"/>
        <end position="50"/>
    </location>
</feature>
<dbReference type="AlphaFoldDB" id="A0A3P7J1Q3"/>
<gene>
    <name evidence="2" type="ORF">SVUK_LOCUS8577</name>
</gene>
<feature type="compositionally biased region" description="Polar residues" evidence="1">
    <location>
        <begin position="70"/>
        <end position="88"/>
    </location>
</feature>
<protein>
    <submittedName>
        <fullName evidence="2">Uncharacterized protein</fullName>
    </submittedName>
</protein>
<dbReference type="EMBL" id="UYYB01031407">
    <property type="protein sequence ID" value="VDM73579.1"/>
    <property type="molecule type" value="Genomic_DNA"/>
</dbReference>
<sequence length="135" mass="15048">MITLKKRPLLSIPKPAKTGSDSESEDDEHKRSALPAAPKDFKIPWRKEPKPNSTDFFVLDTSGGAEETATELSSSTLEMQEPNVSYEENSPVVVDERVQKLLDKAVCGPSFEKNYAETANLIGRRAAKRLRKVIF</sequence>
<reference evidence="2 3" key="1">
    <citation type="submission" date="2018-11" db="EMBL/GenBank/DDBJ databases">
        <authorList>
            <consortium name="Pathogen Informatics"/>
        </authorList>
    </citation>
    <scope>NUCLEOTIDE SEQUENCE [LARGE SCALE GENOMIC DNA]</scope>
</reference>
<evidence type="ECO:0000313" key="3">
    <source>
        <dbReference type="Proteomes" id="UP000270094"/>
    </source>
</evidence>
<organism evidence="2 3">
    <name type="scientific">Strongylus vulgaris</name>
    <name type="common">Blood worm</name>
    <dbReference type="NCBI Taxonomy" id="40348"/>
    <lineage>
        <taxon>Eukaryota</taxon>
        <taxon>Metazoa</taxon>
        <taxon>Ecdysozoa</taxon>
        <taxon>Nematoda</taxon>
        <taxon>Chromadorea</taxon>
        <taxon>Rhabditida</taxon>
        <taxon>Rhabditina</taxon>
        <taxon>Rhabditomorpha</taxon>
        <taxon>Strongyloidea</taxon>
        <taxon>Strongylidae</taxon>
        <taxon>Strongylus</taxon>
    </lineage>
</organism>
<evidence type="ECO:0000256" key="1">
    <source>
        <dbReference type="SAM" id="MobiDB-lite"/>
    </source>
</evidence>
<accession>A0A3P7J1Q3</accession>
<evidence type="ECO:0000313" key="2">
    <source>
        <dbReference type="EMBL" id="VDM73579.1"/>
    </source>
</evidence>
<feature type="region of interest" description="Disordered" evidence="1">
    <location>
        <begin position="1"/>
        <end position="91"/>
    </location>
</feature>